<evidence type="ECO:0000256" key="1">
    <source>
        <dbReference type="ARBA" id="ARBA00006943"/>
    </source>
</evidence>
<comment type="similarity">
    <text evidence="1">Belongs to the amidinotransferase family.</text>
</comment>
<dbReference type="SUPFAM" id="SSF55909">
    <property type="entry name" value="Pentein"/>
    <property type="match status" value="1"/>
</dbReference>
<feature type="active site" evidence="3">
    <location>
        <position position="195"/>
    </location>
</feature>
<sequence>MTNDAQPEEHGQALLPAVNSYTEWDPLREVVVGSLLGGVFPDWQDSMVHVVPDAARPVFQELGGSPLPAGHLKAAEEELEGLVEVLEAHGIQVVRPDAAEHQAPFRTPHWSSAAGLYAGMPRDLLMVVGDAIVEAPMSWRCRHHEVDAFRSLIKSYFRRGARWLPAPRPQLTDELYRTGGDAGDWAVTEFEPVFDAADFLRFGRDLIVQRSHVTNEFGIDWLRRALGPDFGVTVVDTDDPHAMHIDATIAPLAPGKLLVHPERYVPHEIFDGWEILPAPEPTLPHDWPMYFCSPWVSMNVLSLDPETVVVESQEQPLIDALTGWGFRCVPVDFRHVYSFGGSFHCVTLDTVREGGPARYLSRPGARDPRPSHAEQEP</sequence>
<accession>A0A0N0XX77</accession>
<dbReference type="RefSeq" id="WP_053923446.1">
    <property type="nucleotide sequence ID" value="NZ_LGKG01000079.1"/>
</dbReference>
<evidence type="ECO:0000256" key="2">
    <source>
        <dbReference type="ARBA" id="ARBA00022679"/>
    </source>
</evidence>
<dbReference type="EMBL" id="LGKG01000079">
    <property type="protein sequence ID" value="KPC64668.1"/>
    <property type="molecule type" value="Genomic_DNA"/>
</dbReference>
<feature type="active site" evidence="3">
    <location>
        <position position="244"/>
    </location>
</feature>
<gene>
    <name evidence="5" type="ORF">ADL29_10800</name>
</gene>
<evidence type="ECO:0000313" key="6">
    <source>
        <dbReference type="Proteomes" id="UP000037982"/>
    </source>
</evidence>
<dbReference type="PATRIC" id="fig|66876.3.peg.2356"/>
<feature type="compositionally biased region" description="Basic and acidic residues" evidence="4">
    <location>
        <begin position="364"/>
        <end position="377"/>
    </location>
</feature>
<organism evidence="5 6">
    <name type="scientific">Streptomyces chattanoogensis</name>
    <dbReference type="NCBI Taxonomy" id="66876"/>
    <lineage>
        <taxon>Bacteria</taxon>
        <taxon>Bacillati</taxon>
        <taxon>Actinomycetota</taxon>
        <taxon>Actinomycetes</taxon>
        <taxon>Kitasatosporales</taxon>
        <taxon>Streptomycetaceae</taxon>
        <taxon>Streptomyces</taxon>
    </lineage>
</organism>
<dbReference type="PANTHER" id="PTHR10488">
    <property type="entry name" value="GLYCINE AMIDINOTRANSFERASE, MITOCHONDRIAL"/>
    <property type="match status" value="1"/>
</dbReference>
<reference evidence="6" key="1">
    <citation type="submission" date="2015-07" db="EMBL/GenBank/DDBJ databases">
        <authorList>
            <person name="Ju K.-S."/>
            <person name="Doroghazi J.R."/>
            <person name="Metcalf W.W."/>
        </authorList>
    </citation>
    <scope>NUCLEOTIDE SEQUENCE [LARGE SCALE GENOMIC DNA]</scope>
    <source>
        <strain evidence="6">NRRL ISP-5002</strain>
    </source>
</reference>
<name>A0A0N0XX77_9ACTN</name>
<feature type="active site" description="Amidino-cysteine intermediate" evidence="3">
    <location>
        <position position="345"/>
    </location>
</feature>
<evidence type="ECO:0000256" key="4">
    <source>
        <dbReference type="SAM" id="MobiDB-lite"/>
    </source>
</evidence>
<protein>
    <submittedName>
        <fullName evidence="5">Amidinotransferase</fullName>
    </submittedName>
</protein>
<dbReference type="InterPro" id="IPR033195">
    <property type="entry name" value="AmidinoTrfase"/>
</dbReference>
<proteinExistence type="inferred from homology"/>
<dbReference type="AlphaFoldDB" id="A0A0N0XX77"/>
<dbReference type="Gene3D" id="3.75.10.10">
    <property type="entry name" value="L-arginine/glycine Amidinotransferase, Chain A"/>
    <property type="match status" value="1"/>
</dbReference>
<feature type="region of interest" description="Disordered" evidence="4">
    <location>
        <begin position="357"/>
        <end position="377"/>
    </location>
</feature>
<comment type="caution">
    <text evidence="5">The sequence shown here is derived from an EMBL/GenBank/DDBJ whole genome shotgun (WGS) entry which is preliminary data.</text>
</comment>
<evidence type="ECO:0000313" key="5">
    <source>
        <dbReference type="EMBL" id="KPC64668.1"/>
    </source>
</evidence>
<dbReference type="Proteomes" id="UP000037982">
    <property type="component" value="Unassembled WGS sequence"/>
</dbReference>
<dbReference type="GO" id="GO:0015068">
    <property type="term" value="F:glycine amidinotransferase activity"/>
    <property type="evidence" value="ECO:0007669"/>
    <property type="project" value="TreeGrafter"/>
</dbReference>
<evidence type="ECO:0000256" key="3">
    <source>
        <dbReference type="PIRSR" id="PIRSR633195-1"/>
    </source>
</evidence>
<keyword evidence="6" id="KW-1185">Reference proteome</keyword>
<keyword evidence="2 5" id="KW-0808">Transferase</keyword>
<dbReference type="GO" id="GO:0006601">
    <property type="term" value="P:creatine biosynthetic process"/>
    <property type="evidence" value="ECO:0007669"/>
    <property type="project" value="TreeGrafter"/>
</dbReference>
<dbReference type="PANTHER" id="PTHR10488:SF1">
    <property type="entry name" value="GLYCINE AMIDINOTRANSFERASE, MITOCHONDRIAL"/>
    <property type="match status" value="1"/>
</dbReference>